<comment type="caution">
    <text evidence="6">The sequence shown here is derived from an EMBL/GenBank/DDBJ whole genome shotgun (WGS) entry which is preliminary data.</text>
</comment>
<dbReference type="GO" id="GO:0005634">
    <property type="term" value="C:nucleus"/>
    <property type="evidence" value="ECO:0007669"/>
    <property type="project" value="UniProtKB-SubCell"/>
</dbReference>
<evidence type="ECO:0000259" key="5">
    <source>
        <dbReference type="SMART" id="SM00333"/>
    </source>
</evidence>
<feature type="compositionally biased region" description="Low complexity" evidence="4">
    <location>
        <begin position="1"/>
        <end position="12"/>
    </location>
</feature>
<dbReference type="PANTHER" id="PTHR12663:SF0">
    <property type="entry name" value="PRECOCIOUS DISSOCIATION OF SISTERS 5, ISOFORM A"/>
    <property type="match status" value="1"/>
</dbReference>
<dbReference type="InterPro" id="IPR002999">
    <property type="entry name" value="Tudor"/>
</dbReference>
<dbReference type="GO" id="GO:0008168">
    <property type="term" value="F:methyltransferase activity"/>
    <property type="evidence" value="ECO:0007669"/>
    <property type="project" value="UniProtKB-KW"/>
</dbReference>
<feature type="region of interest" description="Disordered" evidence="4">
    <location>
        <begin position="801"/>
        <end position="820"/>
    </location>
</feature>
<dbReference type="SUPFAM" id="SSF63748">
    <property type="entry name" value="Tudor/PWWP/MBT"/>
    <property type="match status" value="2"/>
</dbReference>
<keyword evidence="3" id="KW-0175">Coiled coil</keyword>
<dbReference type="Gene3D" id="2.30.30.140">
    <property type="match status" value="3"/>
</dbReference>
<feature type="compositionally biased region" description="Low complexity" evidence="4">
    <location>
        <begin position="47"/>
        <end position="76"/>
    </location>
</feature>
<feature type="compositionally biased region" description="Polar residues" evidence="4">
    <location>
        <begin position="36"/>
        <end position="46"/>
    </location>
</feature>
<feature type="domain" description="Tudor" evidence="5">
    <location>
        <begin position="545"/>
        <end position="603"/>
    </location>
</feature>
<keyword evidence="7" id="KW-1185">Reference proteome</keyword>
<feature type="coiled-coil region" evidence="3">
    <location>
        <begin position="958"/>
        <end position="985"/>
    </location>
</feature>
<proteinExistence type="predicted"/>
<feature type="compositionally biased region" description="Low complexity" evidence="4">
    <location>
        <begin position="1074"/>
        <end position="1083"/>
    </location>
</feature>
<evidence type="ECO:0000256" key="3">
    <source>
        <dbReference type="SAM" id="Coils"/>
    </source>
</evidence>
<reference evidence="6 7" key="1">
    <citation type="journal article" date="2018" name="Plant J.">
        <title>Genome sequences of Chlorella sorokiniana UTEX 1602 and Micractinium conductrix SAG 241.80: implications to maltose excretion by a green alga.</title>
        <authorList>
            <person name="Arriola M.B."/>
            <person name="Velmurugan N."/>
            <person name="Zhang Y."/>
            <person name="Plunkett M.H."/>
            <person name="Hondzo H."/>
            <person name="Barney B.M."/>
        </authorList>
    </citation>
    <scope>NUCLEOTIDE SEQUENCE [LARGE SCALE GENOMIC DNA]</scope>
    <source>
        <strain evidence="7">UTEX 1602</strain>
    </source>
</reference>
<organism evidence="6 7">
    <name type="scientific">Chlorella sorokiniana</name>
    <name type="common">Freshwater green alga</name>
    <dbReference type="NCBI Taxonomy" id="3076"/>
    <lineage>
        <taxon>Eukaryota</taxon>
        <taxon>Viridiplantae</taxon>
        <taxon>Chlorophyta</taxon>
        <taxon>core chlorophytes</taxon>
        <taxon>Trebouxiophyceae</taxon>
        <taxon>Chlorellales</taxon>
        <taxon>Chlorellaceae</taxon>
        <taxon>Chlorella clade</taxon>
        <taxon>Chlorella</taxon>
    </lineage>
</organism>
<feature type="domain" description="Tudor" evidence="5">
    <location>
        <begin position="654"/>
        <end position="713"/>
    </location>
</feature>
<protein>
    <submittedName>
        <fullName evidence="6">Histone-lysine N-methyltransferase ATX2</fullName>
    </submittedName>
</protein>
<gene>
    <name evidence="6" type="ORF">C2E21_1381</name>
</gene>
<dbReference type="SMART" id="SM00333">
    <property type="entry name" value="TUDOR"/>
    <property type="match status" value="4"/>
</dbReference>
<dbReference type="GO" id="GO:0007064">
    <property type="term" value="P:mitotic sister chromatid cohesion"/>
    <property type="evidence" value="ECO:0007669"/>
    <property type="project" value="InterPro"/>
</dbReference>
<feature type="region of interest" description="Disordered" evidence="4">
    <location>
        <begin position="1293"/>
        <end position="1312"/>
    </location>
</feature>
<dbReference type="Pfam" id="PF09465">
    <property type="entry name" value="LBR_tudor"/>
    <property type="match status" value="1"/>
</dbReference>
<feature type="domain" description="Tudor" evidence="5">
    <location>
        <begin position="731"/>
        <end position="791"/>
    </location>
</feature>
<dbReference type="PANTHER" id="PTHR12663">
    <property type="entry name" value="ANDROGEN INDUCED INHIBITOR OF PROLIFERATION AS3 / PDS5-RELATED"/>
    <property type="match status" value="1"/>
</dbReference>
<evidence type="ECO:0000256" key="1">
    <source>
        <dbReference type="ARBA" id="ARBA00004123"/>
    </source>
</evidence>
<feature type="compositionally biased region" description="Acidic residues" evidence="4">
    <location>
        <begin position="1084"/>
        <end position="1093"/>
    </location>
</feature>
<dbReference type="GO" id="GO:0006281">
    <property type="term" value="P:DNA repair"/>
    <property type="evidence" value="ECO:0007669"/>
    <property type="project" value="TreeGrafter"/>
</dbReference>
<feature type="compositionally biased region" description="Basic and acidic residues" evidence="4">
    <location>
        <begin position="239"/>
        <end position="262"/>
    </location>
</feature>
<feature type="compositionally biased region" description="Gly residues" evidence="4">
    <location>
        <begin position="334"/>
        <end position="347"/>
    </location>
</feature>
<dbReference type="GO" id="GO:0032259">
    <property type="term" value="P:methylation"/>
    <property type="evidence" value="ECO:0007669"/>
    <property type="project" value="UniProtKB-KW"/>
</dbReference>
<dbReference type="InterPro" id="IPR039776">
    <property type="entry name" value="Pds5"/>
</dbReference>
<feature type="compositionally biased region" description="Basic and acidic residues" evidence="4">
    <location>
        <begin position="300"/>
        <end position="316"/>
    </location>
</feature>
<feature type="region of interest" description="Disordered" evidence="4">
    <location>
        <begin position="1"/>
        <end position="94"/>
    </location>
</feature>
<dbReference type="CDD" id="cd20404">
    <property type="entry name" value="Tudor_Agenet_AtEML-like"/>
    <property type="match status" value="4"/>
</dbReference>
<evidence type="ECO:0000256" key="4">
    <source>
        <dbReference type="SAM" id="MobiDB-lite"/>
    </source>
</evidence>
<evidence type="ECO:0000313" key="6">
    <source>
        <dbReference type="EMBL" id="PRW60087.1"/>
    </source>
</evidence>
<comment type="subcellular location">
    <subcellularLocation>
        <location evidence="1">Nucleus</location>
    </subcellularLocation>
</comment>
<feature type="region of interest" description="Disordered" evidence="4">
    <location>
        <begin position="1059"/>
        <end position="1152"/>
    </location>
</feature>
<dbReference type="Proteomes" id="UP000239899">
    <property type="component" value="Unassembled WGS sequence"/>
</dbReference>
<feature type="region of interest" description="Disordered" evidence="4">
    <location>
        <begin position="986"/>
        <end position="1009"/>
    </location>
</feature>
<keyword evidence="2" id="KW-0539">Nucleus</keyword>
<feature type="compositionally biased region" description="Polar residues" evidence="4">
    <location>
        <begin position="320"/>
        <end position="330"/>
    </location>
</feature>
<feature type="domain" description="Tudor" evidence="5">
    <location>
        <begin position="183"/>
        <end position="242"/>
    </location>
</feature>
<dbReference type="OrthoDB" id="200660at2759"/>
<sequence length="1312" mass="133950">MGTPPAEAAGEPPAAPAEPGDKAGGEAGSAPRSREASQQPQQGSREASQQPQAGAAAAAQQPASSSQLAGGSKLSAGSGGSLKRLRGSGAKGGEESKVVVYGKEVVGRQVGVWSAKAADWPKAVVAQFNGAADQHLLRYLERPAGSIKHHEEWVCLARTRFQWLAAPPPQAKPNPSWDGAPRGDDAVGYKVKVFWPGMSKWYVGKIMSFDPKTKLHSVKYRDGDTAELELRHEAVQYIEKEGTPRVRPDVKGGRPVERRQGAKEPQAGAKGGSSGTPGSAKKAAAGGSAAAANGKGGPKRQREESVEPVDSWDRKLKAARSNSTQDTASNAGRAAGGGGGGGGGGGAVAAPEAPAAGGGTGMAPPTASPPKDAVAGSLQHEVSAAMGDSEEGHGFSGMGTFEDELPSSSGGGEDDDFGSEVFISDGEMGAEEEEEDSDFEVESYRRGRRGGAISARTARSTGTRSQRRGGGGGGVRSVGTRRDRRTVGSGRRGRPSQSAGGVRSASGTPRFARRDSVPALRGGAAAVVAARKVLRADEETIKAAGAGIVGARVAVCRHDDDVFAKGRLVQFDSYHKRHKVCYDDGEEEWVSLAREPFRWLTPRARSAGCTPDFRTLMQQLGAEDCGAPGVATRRAAATGGGQAVPGEGVAPPTADGCLGWQVSLLFDGDGQWYRGEIVGYDPRRGKALLLYDDGEDEWIALEGEELTWHCQLAGPSGIYPGLGRGLEPPVGRSAVGWRVCVYWPADQAFYAGEVVGYDAASGRHEVAYDDGEEGGLDLRLDKVKWVLPPGAAVDREKLDAGEGHHRVHHRRRAGDDSDPDFEVLEYRPRAQPRRPFALSPAPTPLAGVAAAAGRHWDAAETMEASLLDGGAGQPLRHINLRPVRHPGGAADPAAAGLGPPLVVRQLTRVTGLANLGGGGEGSVPLPMPITVRIYLSSSSGSAASADTAVAADPPADAAAEQGGEVARLQARLAALERMSRRVAKAQQTIVKGVPTPMPSRSQAAAEGDAARLVRPGSAAGAGAGTGTAPVTSPTAAQRAAALLASSHASGLHRLARGSTSFSPFHQKRPHPADSEGSSSSGSSSEEEGEEGDTGADSADARRRGGLAHAPSDGPDGMPLSPRLNGAKIKPLTEGEEGGEGSAASDAMLTAPPSALGAQSPALFSALRSAPAIPPMPDGLGGSAVVLPGGAVGGDHGLLGGGPGLPHSASMDLILPLPLHPPPLEGLPQPDSMGNLMALGGGSAPGSRNTSAMLGVGHSELLALGQPHDDALADTGAGGKRAAAAAVDLLGEPLADAAPGMDLDALPGTDEAP</sequence>
<dbReference type="STRING" id="3076.A0A2P6U196"/>
<dbReference type="InterPro" id="IPR019023">
    <property type="entry name" value="Lamin-B_rcpt_of_tudor"/>
</dbReference>
<evidence type="ECO:0000313" key="7">
    <source>
        <dbReference type="Proteomes" id="UP000239899"/>
    </source>
</evidence>
<accession>A0A2P6U196</accession>
<feature type="compositionally biased region" description="Acidic residues" evidence="4">
    <location>
        <begin position="428"/>
        <end position="441"/>
    </location>
</feature>
<dbReference type="EMBL" id="LHPG02000003">
    <property type="protein sequence ID" value="PRW60087.1"/>
    <property type="molecule type" value="Genomic_DNA"/>
</dbReference>
<name>A0A2P6U196_CHLSO</name>
<feature type="compositionally biased region" description="Low complexity" evidence="4">
    <location>
        <begin position="276"/>
        <end position="293"/>
    </location>
</feature>
<feature type="region of interest" description="Disordered" evidence="4">
    <location>
        <begin position="239"/>
        <end position="516"/>
    </location>
</feature>
<feature type="compositionally biased region" description="Low complexity" evidence="4">
    <location>
        <begin position="451"/>
        <end position="464"/>
    </location>
</feature>
<evidence type="ECO:0000256" key="2">
    <source>
        <dbReference type="ARBA" id="ARBA00023242"/>
    </source>
</evidence>
<dbReference type="GO" id="GO:0000785">
    <property type="term" value="C:chromatin"/>
    <property type="evidence" value="ECO:0007669"/>
    <property type="project" value="TreeGrafter"/>
</dbReference>